<dbReference type="AlphaFoldDB" id="A0A2W1L9E9"/>
<evidence type="ECO:0000313" key="1">
    <source>
        <dbReference type="EMBL" id="PZD96828.1"/>
    </source>
</evidence>
<keyword evidence="2" id="KW-1185">Reference proteome</keyword>
<gene>
    <name evidence="1" type="ORF">DNH61_06420</name>
</gene>
<comment type="caution">
    <text evidence="1">The sequence shown here is derived from an EMBL/GenBank/DDBJ whole genome shotgun (WGS) entry which is preliminary data.</text>
</comment>
<dbReference type="OrthoDB" id="2989468at2"/>
<protein>
    <recommendedName>
        <fullName evidence="3">Butirosin biosynthesis protein H N-terminal domain-containing protein</fullName>
    </recommendedName>
</protein>
<evidence type="ECO:0008006" key="3">
    <source>
        <dbReference type="Google" id="ProtNLM"/>
    </source>
</evidence>
<reference evidence="1 2" key="1">
    <citation type="submission" date="2018-06" db="EMBL/GenBank/DDBJ databases">
        <title>Paenibacillus imtechensis sp. nov.</title>
        <authorList>
            <person name="Pinnaka A.K."/>
            <person name="Singh H."/>
            <person name="Kaur M."/>
        </authorList>
    </citation>
    <scope>NUCLEOTIDE SEQUENCE [LARGE SCALE GENOMIC DNA]</scope>
    <source>
        <strain evidence="1 2">SMB1</strain>
    </source>
</reference>
<dbReference type="EMBL" id="QKRB01000036">
    <property type="protein sequence ID" value="PZD96828.1"/>
    <property type="molecule type" value="Genomic_DNA"/>
</dbReference>
<organism evidence="1 2">
    <name type="scientific">Paenibacillus sambharensis</name>
    <dbReference type="NCBI Taxonomy" id="1803190"/>
    <lineage>
        <taxon>Bacteria</taxon>
        <taxon>Bacillati</taxon>
        <taxon>Bacillota</taxon>
        <taxon>Bacilli</taxon>
        <taxon>Bacillales</taxon>
        <taxon>Paenibacillaceae</taxon>
        <taxon>Paenibacillus</taxon>
    </lineage>
</organism>
<accession>A0A2W1L9E9</accession>
<evidence type="ECO:0000313" key="2">
    <source>
        <dbReference type="Proteomes" id="UP000249522"/>
    </source>
</evidence>
<dbReference type="RefSeq" id="WP_111145839.1">
    <property type="nucleotide sequence ID" value="NZ_QKRB01000036.1"/>
</dbReference>
<name>A0A2W1L9E9_9BACL</name>
<dbReference type="Proteomes" id="UP000249522">
    <property type="component" value="Unassembled WGS sequence"/>
</dbReference>
<sequence length="322" mass="37068">MTGDIASVLGETEKIRVYDLNYLDCSKGQYVSYLKWRGYHVEALYYNALEKTSTLYDEFFVKKKERWQFDEEGFQESDWPLIGVVQNTRYAESFREVEDEIIRRLQNCTIVFLSVDTYYLHTRPHVYGKHHEPHSLALIGRKDGDWLVLDERSSHLLVYAYTHEAICRAFDSPYGLKQVTCFEPSPTQGPPQVSTEGIISRYKTWLAGFEDDLSLYELIIQWMEESKDGALQEGLLRSISAAFTLLNGSRDKFAAFTAYMGFDPAIPRMLADCARTADSLRNSVNRAILSGKLPASSIIDKCSLLREQEREMIDTLKERGTR</sequence>
<proteinExistence type="predicted"/>